<evidence type="ECO:0000313" key="1">
    <source>
        <dbReference type="EMBL" id="ADL50323.1"/>
    </source>
</evidence>
<dbReference type="HOGENOM" id="CLU_2933080_0_0_9"/>
<dbReference type="InterPro" id="IPR019493">
    <property type="entry name" value="Bacteriocin_IIb_lactacin-rel"/>
</dbReference>
<gene>
    <name evidence="1" type="ordered locus">Clocel_0550</name>
</gene>
<sequence>MENFVSLTEVELHEIEGGRWSWKKIAKVAFAVIKTATTIASGGAVIPAVIKGAITIIPEL</sequence>
<dbReference type="AlphaFoldDB" id="D9SR35"/>
<dbReference type="GO" id="GO:0042742">
    <property type="term" value="P:defense response to bacterium"/>
    <property type="evidence" value="ECO:0007669"/>
    <property type="project" value="InterPro"/>
</dbReference>
<dbReference type="STRING" id="573061.Clocel_0550"/>
<reference evidence="1 2" key="1">
    <citation type="submission" date="2010-08" db="EMBL/GenBank/DDBJ databases">
        <title>Complete sequence of Clostridium cellulovorans 743B.</title>
        <authorList>
            <consortium name="US DOE Joint Genome Institute"/>
            <person name="Lucas S."/>
            <person name="Copeland A."/>
            <person name="Lapidus A."/>
            <person name="Cheng J.-F."/>
            <person name="Bruce D."/>
            <person name="Goodwin L."/>
            <person name="Pitluck S."/>
            <person name="Chertkov O."/>
            <person name="Detter J.C."/>
            <person name="Han C."/>
            <person name="Tapia R."/>
            <person name="Land M."/>
            <person name="Hauser L."/>
            <person name="Chang Y.-J."/>
            <person name="Jeffries C."/>
            <person name="Kyrpides N."/>
            <person name="Ivanova N."/>
            <person name="Mikhailova N."/>
            <person name="Hemme C.L."/>
            <person name="Woyke T."/>
        </authorList>
    </citation>
    <scope>NUCLEOTIDE SEQUENCE [LARGE SCALE GENOMIC DNA]</scope>
    <source>
        <strain evidence="2">ATCC 35296 / DSM 3052 / OCM 3 / 743B</strain>
    </source>
</reference>
<evidence type="ECO:0000313" key="2">
    <source>
        <dbReference type="Proteomes" id="UP000002730"/>
    </source>
</evidence>
<organism evidence="1 2">
    <name type="scientific">Clostridium cellulovorans (strain ATCC 35296 / DSM 3052 / OCM 3 / 743B)</name>
    <dbReference type="NCBI Taxonomy" id="573061"/>
    <lineage>
        <taxon>Bacteria</taxon>
        <taxon>Bacillati</taxon>
        <taxon>Bacillota</taxon>
        <taxon>Clostridia</taxon>
        <taxon>Eubacteriales</taxon>
        <taxon>Clostridiaceae</taxon>
        <taxon>Clostridium</taxon>
    </lineage>
</organism>
<proteinExistence type="predicted"/>
<dbReference type="Pfam" id="PF10439">
    <property type="entry name" value="Bacteriocin_IIc"/>
    <property type="match status" value="1"/>
</dbReference>
<dbReference type="KEGG" id="ccb:Clocel_0550"/>
<dbReference type="RefSeq" id="WP_010074900.1">
    <property type="nucleotide sequence ID" value="NC_014393.1"/>
</dbReference>
<keyword evidence="2" id="KW-1185">Reference proteome</keyword>
<dbReference type="EMBL" id="CP002160">
    <property type="protein sequence ID" value="ADL50323.1"/>
    <property type="molecule type" value="Genomic_DNA"/>
</dbReference>
<name>D9SR35_CLOC7</name>
<protein>
    <submittedName>
        <fullName evidence="1">Bacteriocin class II, amylovorin-like</fullName>
    </submittedName>
</protein>
<accession>D9SR35</accession>
<dbReference type="Proteomes" id="UP000002730">
    <property type="component" value="Chromosome"/>
</dbReference>